<evidence type="ECO:0000259" key="8">
    <source>
        <dbReference type="PROSITE" id="PS51007"/>
    </source>
</evidence>
<name>A0ABT3TFZ8_9GAMM</name>
<dbReference type="Gene3D" id="1.10.760.10">
    <property type="entry name" value="Cytochrome c-like domain"/>
    <property type="match status" value="1"/>
</dbReference>
<dbReference type="SUPFAM" id="SSF46626">
    <property type="entry name" value="Cytochrome c"/>
    <property type="match status" value="1"/>
</dbReference>
<dbReference type="EMBL" id="SHNN01000001">
    <property type="protein sequence ID" value="MCX2980750.1"/>
    <property type="molecule type" value="Genomic_DNA"/>
</dbReference>
<comment type="caution">
    <text evidence="9">The sequence shown here is derived from an EMBL/GenBank/DDBJ whole genome shotgun (WGS) entry which is preliminary data.</text>
</comment>
<feature type="signal peptide" evidence="6">
    <location>
        <begin position="1"/>
        <end position="22"/>
    </location>
</feature>
<evidence type="ECO:0000313" key="10">
    <source>
        <dbReference type="Proteomes" id="UP001143362"/>
    </source>
</evidence>
<evidence type="ECO:0000256" key="1">
    <source>
        <dbReference type="ARBA" id="ARBA00022617"/>
    </source>
</evidence>
<evidence type="ECO:0000256" key="4">
    <source>
        <dbReference type="ARBA" id="ARBA00023004"/>
    </source>
</evidence>
<dbReference type="InterPro" id="IPR000421">
    <property type="entry name" value="FA58C"/>
</dbReference>
<gene>
    <name evidence="9" type="ORF">EYC98_07640</name>
</gene>
<evidence type="ECO:0000256" key="6">
    <source>
        <dbReference type="SAM" id="SignalP"/>
    </source>
</evidence>
<dbReference type="InterPro" id="IPR009056">
    <property type="entry name" value="Cyt_c-like_dom"/>
</dbReference>
<evidence type="ECO:0000259" key="7">
    <source>
        <dbReference type="PROSITE" id="PS50022"/>
    </source>
</evidence>
<dbReference type="InterPro" id="IPR028974">
    <property type="entry name" value="TSP_type-3_rpt"/>
</dbReference>
<organism evidence="9 10">
    <name type="scientific">Candidatus Litorirhabdus singularis</name>
    <dbReference type="NCBI Taxonomy" id="2518993"/>
    <lineage>
        <taxon>Bacteria</taxon>
        <taxon>Pseudomonadati</taxon>
        <taxon>Pseudomonadota</taxon>
        <taxon>Gammaproteobacteria</taxon>
        <taxon>Cellvibrionales</taxon>
        <taxon>Halieaceae</taxon>
        <taxon>Candidatus Litorirhabdus</taxon>
    </lineage>
</organism>
<keyword evidence="4 5" id="KW-0408">Iron</keyword>
<evidence type="ECO:0000256" key="3">
    <source>
        <dbReference type="ARBA" id="ARBA00022729"/>
    </source>
</evidence>
<dbReference type="Pfam" id="PF06537">
    <property type="entry name" value="DHOR"/>
    <property type="match status" value="1"/>
</dbReference>
<keyword evidence="10" id="KW-1185">Reference proteome</keyword>
<evidence type="ECO:0000256" key="5">
    <source>
        <dbReference type="PROSITE-ProRule" id="PRU00433"/>
    </source>
</evidence>
<dbReference type="InterPro" id="IPR003367">
    <property type="entry name" value="Thrombospondin_3-like_rpt"/>
</dbReference>
<dbReference type="PANTHER" id="PTHR30600">
    <property type="entry name" value="CYTOCHROME C PEROXIDASE-RELATED"/>
    <property type="match status" value="1"/>
</dbReference>
<dbReference type="Pfam" id="PF02412">
    <property type="entry name" value="TSP_3"/>
    <property type="match status" value="2"/>
</dbReference>
<dbReference type="Gene3D" id="2.60.120.430">
    <property type="entry name" value="Galactose-binding lectin"/>
    <property type="match status" value="1"/>
</dbReference>
<dbReference type="InterPro" id="IPR051395">
    <property type="entry name" value="Cytochrome_c_Peroxidase/MauG"/>
</dbReference>
<dbReference type="InterPro" id="IPR036909">
    <property type="entry name" value="Cyt_c-like_dom_sf"/>
</dbReference>
<proteinExistence type="predicted"/>
<keyword evidence="2 5" id="KW-0479">Metal-binding</keyword>
<dbReference type="Pfam" id="PF00754">
    <property type="entry name" value="F5_F8_type_C"/>
    <property type="match status" value="1"/>
</dbReference>
<dbReference type="InterPro" id="IPR010538">
    <property type="entry name" value="DHOR"/>
</dbReference>
<feature type="domain" description="F5/8 type C" evidence="7">
    <location>
        <begin position="348"/>
        <end position="493"/>
    </location>
</feature>
<evidence type="ECO:0000313" key="9">
    <source>
        <dbReference type="EMBL" id="MCX2980750.1"/>
    </source>
</evidence>
<dbReference type="Proteomes" id="UP001143362">
    <property type="component" value="Unassembled WGS sequence"/>
</dbReference>
<dbReference type="Gene3D" id="4.10.1080.10">
    <property type="entry name" value="TSP type-3 repeat"/>
    <property type="match status" value="1"/>
</dbReference>
<dbReference type="Pfam" id="PF03640">
    <property type="entry name" value="Lipoprotein_15"/>
    <property type="match status" value="1"/>
</dbReference>
<dbReference type="InterPro" id="IPR008979">
    <property type="entry name" value="Galactose-bd-like_sf"/>
</dbReference>
<dbReference type="PROSITE" id="PS51007">
    <property type="entry name" value="CYTC"/>
    <property type="match status" value="1"/>
</dbReference>
<dbReference type="PROSITE" id="PS50022">
    <property type="entry name" value="FA58C_3"/>
    <property type="match status" value="1"/>
</dbReference>
<protein>
    <submittedName>
        <fullName evidence="9">Thiol oxidoreductase</fullName>
    </submittedName>
</protein>
<dbReference type="InterPro" id="IPR005297">
    <property type="entry name" value="Lipoprotein_repeat"/>
</dbReference>
<keyword evidence="1 5" id="KW-0349">Heme</keyword>
<feature type="chain" id="PRO_5046468330" evidence="6">
    <location>
        <begin position="23"/>
        <end position="1280"/>
    </location>
</feature>
<accession>A0ABT3TFZ8</accession>
<reference evidence="9" key="1">
    <citation type="submission" date="2019-02" db="EMBL/GenBank/DDBJ databases">
        <authorList>
            <person name="Li S.-H."/>
        </authorList>
    </citation>
    <scope>NUCLEOTIDE SEQUENCE</scope>
    <source>
        <strain evidence="9">IMCC14734</strain>
    </source>
</reference>
<evidence type="ECO:0000256" key="2">
    <source>
        <dbReference type="ARBA" id="ARBA00022723"/>
    </source>
</evidence>
<dbReference type="PANTHER" id="PTHR30600:SF4">
    <property type="entry name" value="CYTOCHROME C DOMAIN-CONTAINING PROTEIN"/>
    <property type="match status" value="1"/>
</dbReference>
<dbReference type="SUPFAM" id="SSF103647">
    <property type="entry name" value="TSP type-3 repeat"/>
    <property type="match status" value="2"/>
</dbReference>
<dbReference type="SUPFAM" id="SSF49785">
    <property type="entry name" value="Galactose-binding domain-like"/>
    <property type="match status" value="1"/>
</dbReference>
<keyword evidence="3 6" id="KW-0732">Signal</keyword>
<feature type="domain" description="Cytochrome c" evidence="8">
    <location>
        <begin position="1148"/>
        <end position="1280"/>
    </location>
</feature>
<dbReference type="RefSeq" id="WP_279244722.1">
    <property type="nucleotide sequence ID" value="NZ_SHNN01000001.1"/>
</dbReference>
<sequence>MKILAVTALATVLLSFVTSSHAAYPIYADGDLAPLGDPDGIINLADYLVASNIVMGEVIAGELELAHGDLYPRGAPDGLINIQDLLLQQQLVLQQHGRFSETLDLFIHGTETIQSEAGGSAASTTLRVGASAGPGASIINEPNYTDPHDSSNTVWYVSISGGAANAYLGTANLSADPVFDTGFDLSGEGSGQLVFDIRVNSLSPGAVLTVKIDSGFPNLGQVALQASDYEVGNWSRVAINFADLLADPGPGSGVDLSNVINIFVIEVMGGSADFFLDNIFVSHACADVNGCNATIKTKSVLDTDGDGVPDRSDLCQGTPPGSLVNPAGCPIVVNDADNDRVPDTNDLCPGTLAGAVVDTTGCPIIATLLSATATASSLGTAGGAAFAVDGNRATRWESGFGVDPSWITLDLGASYALSEAIIHWEAANAESYQIQGSADNSNWTSLYSRTGGAFGERTDTAALSGAYRYVRMYGIARSSPYGYSIWEMEVYGSVAADQDGDGVDDSRDLCLATPSGSDVGTDGCIFSDADNDGIGDRLDLCPGTPPASLVDSSGCTVVLPVNEVSSINDRLAGGDGSSRPGFTLYVFDNDIGSAGSNCHDACAINWPPLLVTDGGATGVADLSTITRNDGAQQVTYAGRPLYFFSGDAALGNTNGDGAGGVWHAIDYLQTYSPLFDSTTALEPALQVDTPTALITRLADRARDRHAREAQFKTYDHYLSFYWEHRTAEIEIVDTIGKGGNTITFNVTTQWKVRTLEAELRFFQLTAAIYANNGVMQRVRGLDVPGEDARHYTRSLSYNQKFNRPLQVGDRLEFELSQFLDAPPNGRENYYGTAILYIVGQGVVPWEARAGQGDNSYPLPAAGKLGGDTTLNYQYSDEPDNHFMQMPTNLSNINGQVFVLGRRVHHTDFEDGSHNEAITNPPFTELAGKLGNNYIDHSCVSCHARNGRALPPLTPGQPLAGYVVRVGDASGNPDPHLGAVLQPETITGAAEGGVSISSWSEKDGLRSPNYSFTGVTPANFSARIAPQLVGMGLLEAIADADIEALADPQDSNADGISGRIQLAVDAETGQNRIGRFGWKASLPTVRQQVAAAFNTDMGVMTSVFPDPDCGSAQTDCGPSGSELSDEHLDDLTAYVALLGVSARRDLNDPVALQGEALFASAGCNSCHTDTFQTSPYHPHAELRSQTIHPYTDLLLHDMGPGLASTLSEGNASGAEWRTAPLWNIGLTQGVSFGEGYLHDGRARTLSEAILWHGGEAEASKEAYTSMSASDKAALIAFLKSL</sequence>
<dbReference type="Gene3D" id="2.60.120.260">
    <property type="entry name" value="Galactose-binding domain-like"/>
    <property type="match status" value="1"/>
</dbReference>